<dbReference type="AlphaFoldDB" id="D6CRH7"/>
<reference evidence="4" key="2">
    <citation type="journal article" date="2010" name="PLoS Genet.">
        <title>Structure, function, and evolution of the Thiomonas spp. genome.</title>
        <authorList>
            <person name="Arsene-Ploetze F."/>
            <person name="Koechler S."/>
            <person name="Marchal M."/>
            <person name="Coppee J.Y."/>
            <person name="Chandler M."/>
            <person name="Bonnefoy V."/>
            <person name="Brochier-Armanet C."/>
            <person name="Barakat M."/>
            <person name="Barbe V."/>
            <person name="Battaglia-Brunet F."/>
            <person name="Bruneel O."/>
            <person name="Bryan C.G."/>
            <person name="Cleiss-Arnold J."/>
            <person name="Cruveiller S."/>
            <person name="Erhardt M."/>
            <person name="Heinrich-Salmeron A."/>
            <person name="Hommais F."/>
            <person name="Joulian C."/>
            <person name="Krin E."/>
            <person name="Lieutaud A."/>
            <person name="Lievremont D."/>
            <person name="Michel C."/>
            <person name="Muller D."/>
            <person name="Ortet P."/>
            <person name="Proux C."/>
            <person name="Siguier P."/>
            <person name="Roche D."/>
            <person name="Rouy Z."/>
            <person name="Salvignol G."/>
            <person name="Slyemi D."/>
            <person name="Talla E."/>
            <person name="Weiss S."/>
            <person name="Weissenbach J."/>
            <person name="Medigue C."/>
            <person name="Bertin P.N."/>
        </authorList>
    </citation>
    <scope>NUCLEOTIDE SEQUENCE [LARGE SCALE GENOMIC DNA]</scope>
    <source>
        <strain evidence="4">DSM 22701 / CIP 110005 / 3As</strain>
    </source>
</reference>
<dbReference type="EMBL" id="CTRI01000006">
    <property type="protein sequence ID" value="CQR30242.1"/>
    <property type="molecule type" value="Genomic_DNA"/>
</dbReference>
<gene>
    <name evidence="2" type="ordered locus">THI_0475</name>
    <name evidence="3" type="ORF">THICB1_140039</name>
</gene>
<feature type="region of interest" description="Disordered" evidence="1">
    <location>
        <begin position="1"/>
        <end position="43"/>
    </location>
</feature>
<dbReference type="EMBL" id="FP475956">
    <property type="protein sequence ID" value="CAZ87218.1"/>
    <property type="molecule type" value="Genomic_DNA"/>
</dbReference>
<reference key="1">
    <citation type="submission" date="2009-07" db="EMBL/GenBank/DDBJ databases">
        <authorList>
            <person name="Genoscope - CEA"/>
        </authorList>
    </citation>
    <scope>NUCLEOTIDE SEQUENCE</scope>
    <source>
        <strain>3As</strain>
    </source>
</reference>
<dbReference type="Proteomes" id="UP000002372">
    <property type="component" value="Chromosome"/>
</dbReference>
<evidence type="ECO:0000313" key="4">
    <source>
        <dbReference type="Proteomes" id="UP000002372"/>
    </source>
</evidence>
<accession>D6CRH7</accession>
<evidence type="ECO:0000313" key="5">
    <source>
        <dbReference type="Proteomes" id="UP000078599"/>
    </source>
</evidence>
<evidence type="ECO:0000256" key="1">
    <source>
        <dbReference type="SAM" id="MobiDB-lite"/>
    </source>
</evidence>
<protein>
    <submittedName>
        <fullName evidence="2">Uncharacterized protein</fullName>
    </submittedName>
</protein>
<proteinExistence type="predicted"/>
<dbReference type="KEGG" id="thi:THI_0475"/>
<dbReference type="HOGENOM" id="CLU_2940362_0_0_4"/>
<evidence type="ECO:0000313" key="3">
    <source>
        <dbReference type="EMBL" id="CQR30242.1"/>
    </source>
</evidence>
<feature type="compositionally biased region" description="Basic and acidic residues" evidence="1">
    <location>
        <begin position="8"/>
        <end position="30"/>
    </location>
</feature>
<organism evidence="2 4">
    <name type="scientific">Thiomonas arsenitoxydans (strain DSM 22701 / CIP 110005 / 3As)</name>
    <dbReference type="NCBI Taxonomy" id="426114"/>
    <lineage>
        <taxon>Bacteria</taxon>
        <taxon>Pseudomonadati</taxon>
        <taxon>Pseudomonadota</taxon>
        <taxon>Betaproteobacteria</taxon>
        <taxon>Burkholderiales</taxon>
        <taxon>Thiomonas</taxon>
    </lineage>
</organism>
<reference evidence="2" key="3">
    <citation type="submission" date="2010-07" db="EMBL/GenBank/DDBJ databases">
        <authorList>
            <person name="Genoscope - CEA"/>
        </authorList>
    </citation>
    <scope>NUCLEOTIDE SEQUENCE</scope>
    <source>
        <strain evidence="2">3As</strain>
    </source>
</reference>
<reference evidence="3 5" key="4">
    <citation type="submission" date="2015-03" db="EMBL/GenBank/DDBJ databases">
        <authorList>
            <person name="Regsiter A."/>
            <person name="william w."/>
        </authorList>
    </citation>
    <scope>NUCLEOTIDE SEQUENCE [LARGE SCALE GENOMIC DNA]</scope>
    <source>
        <strain evidence="3 5">CB1</strain>
    </source>
</reference>
<sequence length="60" mass="6983">MPLLARQQRRDPINRRRKIISVEEIKDQGGHHASSQESRGMSMRQRCSFAAQVERACEVF</sequence>
<keyword evidence="5" id="KW-1185">Reference proteome</keyword>
<name>D6CRH7_THIA3</name>
<evidence type="ECO:0000313" key="2">
    <source>
        <dbReference type="EMBL" id="CAZ87218.1"/>
    </source>
</evidence>
<dbReference type="Proteomes" id="UP000078599">
    <property type="component" value="Unassembled WGS sequence"/>
</dbReference>